<protein>
    <submittedName>
        <fullName evidence="1">Uncharacterized protein</fullName>
    </submittedName>
</protein>
<comment type="caution">
    <text evidence="1">The sequence shown here is derived from an EMBL/GenBank/DDBJ whole genome shotgun (WGS) entry which is preliminary data.</text>
</comment>
<evidence type="ECO:0000313" key="2">
    <source>
        <dbReference type="Proteomes" id="UP000578112"/>
    </source>
</evidence>
<name>A0A7W7I2N4_9ACTN</name>
<accession>A0A7W7I2N4</accession>
<dbReference type="EMBL" id="JACHNH010000001">
    <property type="protein sequence ID" value="MBB4765329.1"/>
    <property type="molecule type" value="Genomic_DNA"/>
</dbReference>
<evidence type="ECO:0000313" key="1">
    <source>
        <dbReference type="EMBL" id="MBB4765329.1"/>
    </source>
</evidence>
<sequence length="35" mass="3753">MTKLSLPAHLPAADPDRVVRQQRVAVGPAMHPPVP</sequence>
<keyword evidence="2" id="KW-1185">Reference proteome</keyword>
<organism evidence="1 2">
    <name type="scientific">Actinoplanes digitatis</name>
    <dbReference type="NCBI Taxonomy" id="1868"/>
    <lineage>
        <taxon>Bacteria</taxon>
        <taxon>Bacillati</taxon>
        <taxon>Actinomycetota</taxon>
        <taxon>Actinomycetes</taxon>
        <taxon>Micromonosporales</taxon>
        <taxon>Micromonosporaceae</taxon>
        <taxon>Actinoplanes</taxon>
    </lineage>
</organism>
<dbReference type="AlphaFoldDB" id="A0A7W7I2N4"/>
<gene>
    <name evidence="1" type="ORF">BJ971_005885</name>
</gene>
<dbReference type="Proteomes" id="UP000578112">
    <property type="component" value="Unassembled WGS sequence"/>
</dbReference>
<proteinExistence type="predicted"/>
<reference evidence="1 2" key="1">
    <citation type="submission" date="2020-08" db="EMBL/GenBank/DDBJ databases">
        <title>Sequencing the genomes of 1000 actinobacteria strains.</title>
        <authorList>
            <person name="Klenk H.-P."/>
        </authorList>
    </citation>
    <scope>NUCLEOTIDE SEQUENCE [LARGE SCALE GENOMIC DNA]</scope>
    <source>
        <strain evidence="1 2">DSM 43149</strain>
    </source>
</reference>